<keyword evidence="2" id="KW-1185">Reference proteome</keyword>
<name>A0A3N2Q819_SODAK</name>
<dbReference type="AlphaFoldDB" id="A0A3N2Q819"/>
<dbReference type="Proteomes" id="UP000272025">
    <property type="component" value="Unassembled WGS sequence"/>
</dbReference>
<proteinExistence type="predicted"/>
<accession>A0A3N2Q819</accession>
<evidence type="ECO:0000313" key="1">
    <source>
        <dbReference type="EMBL" id="ROT42866.1"/>
    </source>
</evidence>
<protein>
    <submittedName>
        <fullName evidence="1">Uncharacterized protein</fullName>
    </submittedName>
</protein>
<dbReference type="RefSeq" id="XP_028470672.1">
    <property type="nucleotide sequence ID" value="XM_028613779.1"/>
</dbReference>
<dbReference type="GeneID" id="39582257"/>
<dbReference type="EMBL" id="ML119051">
    <property type="protein sequence ID" value="ROT42866.1"/>
    <property type="molecule type" value="Genomic_DNA"/>
</dbReference>
<sequence>MQPLHLGVLSSAVCHLPSWTLGLFTVLTKRPGDSPKIDLDTTSPPYQPNPLFFRPIVVVFILSESKHIGGFVPFLFILPYHGMSLHGVQLPHFERACFPPGGPVTRHPSASPGSHRYVRCLSILPVWLPRALIDYRIRIAQCLWLVASPASPIDCPLGPWISCHGLMVEVQMLYQSLDFPFGRYGALSPLTCLQFHRRSRWMVGYAPILPKPQLEWPMTQCRPGAPDS</sequence>
<gene>
    <name evidence="1" type="ORF">SODALDRAFT_355058</name>
</gene>
<organism evidence="1 2">
    <name type="scientific">Sodiomyces alkalinus (strain CBS 110278 / VKM F-3762 / F11)</name>
    <name type="common">Alkaliphilic filamentous fungus</name>
    <dbReference type="NCBI Taxonomy" id="1314773"/>
    <lineage>
        <taxon>Eukaryota</taxon>
        <taxon>Fungi</taxon>
        <taxon>Dikarya</taxon>
        <taxon>Ascomycota</taxon>
        <taxon>Pezizomycotina</taxon>
        <taxon>Sordariomycetes</taxon>
        <taxon>Hypocreomycetidae</taxon>
        <taxon>Glomerellales</taxon>
        <taxon>Plectosphaerellaceae</taxon>
        <taxon>Sodiomyces</taxon>
    </lineage>
</organism>
<reference evidence="1 2" key="1">
    <citation type="journal article" date="2018" name="Mol. Ecol.">
        <title>The obligate alkalophilic soda-lake fungus Sodiomyces alkalinus has shifted to a protein diet.</title>
        <authorList>
            <person name="Grum-Grzhimaylo A.A."/>
            <person name="Falkoski D.L."/>
            <person name="van den Heuvel J."/>
            <person name="Valero-Jimenez C.A."/>
            <person name="Min B."/>
            <person name="Choi I.G."/>
            <person name="Lipzen A."/>
            <person name="Daum C.G."/>
            <person name="Aanen D.K."/>
            <person name="Tsang A."/>
            <person name="Henrissat B."/>
            <person name="Bilanenko E.N."/>
            <person name="de Vries R.P."/>
            <person name="van Kan J.A.L."/>
            <person name="Grigoriev I.V."/>
            <person name="Debets A.J.M."/>
        </authorList>
    </citation>
    <scope>NUCLEOTIDE SEQUENCE [LARGE SCALE GENOMIC DNA]</scope>
    <source>
        <strain evidence="1 2">F11</strain>
    </source>
</reference>
<evidence type="ECO:0000313" key="2">
    <source>
        <dbReference type="Proteomes" id="UP000272025"/>
    </source>
</evidence>